<feature type="region of interest" description="Disordered" evidence="1">
    <location>
        <begin position="369"/>
        <end position="398"/>
    </location>
</feature>
<proteinExistence type="predicted"/>
<organism evidence="3 4">
    <name type="scientific">Protomyces lactucae-debilis</name>
    <dbReference type="NCBI Taxonomy" id="2754530"/>
    <lineage>
        <taxon>Eukaryota</taxon>
        <taxon>Fungi</taxon>
        <taxon>Dikarya</taxon>
        <taxon>Ascomycota</taxon>
        <taxon>Taphrinomycotina</taxon>
        <taxon>Taphrinomycetes</taxon>
        <taxon>Taphrinales</taxon>
        <taxon>Protomycetaceae</taxon>
        <taxon>Protomyces</taxon>
    </lineage>
</organism>
<protein>
    <recommendedName>
        <fullName evidence="2">Alcohol dehydrogenase-like C-terminal domain-containing protein</fullName>
    </recommendedName>
</protein>
<dbReference type="Pfam" id="PF00107">
    <property type="entry name" value="ADH_zinc_N"/>
    <property type="match status" value="1"/>
</dbReference>
<dbReference type="Gene3D" id="3.40.50.720">
    <property type="entry name" value="NAD(P)-binding Rossmann-like Domain"/>
    <property type="match status" value="1"/>
</dbReference>
<dbReference type="PANTHER" id="PTHR11695:SF294">
    <property type="entry name" value="RETICULON-4-INTERACTING PROTEIN 1, MITOCHONDRIAL"/>
    <property type="match status" value="1"/>
</dbReference>
<gene>
    <name evidence="3" type="ORF">BCR37DRAFT_391898</name>
</gene>
<evidence type="ECO:0000259" key="2">
    <source>
        <dbReference type="Pfam" id="PF00107"/>
    </source>
</evidence>
<reference evidence="3 4" key="1">
    <citation type="submission" date="2016-07" db="EMBL/GenBank/DDBJ databases">
        <title>Pervasive Adenine N6-methylation of Active Genes in Fungi.</title>
        <authorList>
            <consortium name="DOE Joint Genome Institute"/>
            <person name="Mondo S.J."/>
            <person name="Dannebaum R.O."/>
            <person name="Kuo R.C."/>
            <person name="Labutti K."/>
            <person name="Haridas S."/>
            <person name="Kuo A."/>
            <person name="Salamov A."/>
            <person name="Ahrendt S.R."/>
            <person name="Lipzen A."/>
            <person name="Sullivan W."/>
            <person name="Andreopoulos W.B."/>
            <person name="Clum A."/>
            <person name="Lindquist E."/>
            <person name="Daum C."/>
            <person name="Ramamoorthy G.K."/>
            <person name="Gryganskyi A."/>
            <person name="Culley D."/>
            <person name="Magnuson J.K."/>
            <person name="James T.Y."/>
            <person name="O'Malley M.A."/>
            <person name="Stajich J.E."/>
            <person name="Spatafora J.W."/>
            <person name="Visel A."/>
            <person name="Grigoriev I.V."/>
        </authorList>
    </citation>
    <scope>NUCLEOTIDE SEQUENCE [LARGE SCALE GENOMIC DNA]</scope>
    <source>
        <strain evidence="3 4">12-1054</strain>
    </source>
</reference>
<sequence>MSSTAQLPSEVTIRRVRYTNQSSNRNATTIVRERVPTPGPGQVLVAVHAVCLDASSIHPVLSRSFSGTVVFAPPAALADDTTQTITWHAGDRVWGRVGRASDAVAEIIAVPRYALRKMKTDRTFAEASTLAGPGLLAFRALQMADLAKEGRPRVLVHGGNTGIGTFVIQFAKIMQCDVEVTIRPSEIEFKQNCRDLGADDFVDLQEEISYGKTLASFRGRWERNFSAVIDCVGNETSLYDKMSQYTREGSKYLTIKSQSISWKSAIFKKLSVSPREYVYLDDSLTEQEAQKQLELIVRCIDSPEFVDIEVQDVFSLEETDEAIAKKLANSGFGCIVIEVMPANDGTLQTWLKQYQDWATTWVAGAFAEPEQAPATKSRRMSTQSLRKSTSSHKSDGRYRGYDAGVSAFTLGASTGAHAPSHGHGHWGGGGDGGGSSFGGGGGDGGGGSGGGGGGGC</sequence>
<dbReference type="InterPro" id="IPR013149">
    <property type="entry name" value="ADH-like_C"/>
</dbReference>
<dbReference type="AlphaFoldDB" id="A0A1Y2FK19"/>
<comment type="caution">
    <text evidence="3">The sequence shown here is derived from an EMBL/GenBank/DDBJ whole genome shotgun (WGS) entry which is preliminary data.</text>
</comment>
<feature type="region of interest" description="Disordered" evidence="1">
    <location>
        <begin position="416"/>
        <end position="456"/>
    </location>
</feature>
<dbReference type="InterPro" id="IPR036291">
    <property type="entry name" value="NAD(P)-bd_dom_sf"/>
</dbReference>
<evidence type="ECO:0000313" key="3">
    <source>
        <dbReference type="EMBL" id="ORY84308.1"/>
    </source>
</evidence>
<dbReference type="SUPFAM" id="SSF50129">
    <property type="entry name" value="GroES-like"/>
    <property type="match status" value="1"/>
</dbReference>
<accession>A0A1Y2FK19</accession>
<dbReference type="GO" id="GO:0005739">
    <property type="term" value="C:mitochondrion"/>
    <property type="evidence" value="ECO:0007669"/>
    <property type="project" value="TreeGrafter"/>
</dbReference>
<evidence type="ECO:0000313" key="4">
    <source>
        <dbReference type="Proteomes" id="UP000193685"/>
    </source>
</evidence>
<dbReference type="InterPro" id="IPR050700">
    <property type="entry name" value="YIM1/Zinc_Alcohol_DH_Fams"/>
</dbReference>
<dbReference type="Gene3D" id="3.90.180.10">
    <property type="entry name" value="Medium-chain alcohol dehydrogenases, catalytic domain"/>
    <property type="match status" value="1"/>
</dbReference>
<dbReference type="RefSeq" id="XP_040726326.1">
    <property type="nucleotide sequence ID" value="XM_040871068.1"/>
</dbReference>
<evidence type="ECO:0000256" key="1">
    <source>
        <dbReference type="SAM" id="MobiDB-lite"/>
    </source>
</evidence>
<dbReference type="STRING" id="56484.A0A1Y2FK19"/>
<feature type="domain" description="Alcohol dehydrogenase-like C-terminal" evidence="2">
    <location>
        <begin position="162"/>
        <end position="247"/>
    </location>
</feature>
<dbReference type="OrthoDB" id="3509362at2759"/>
<dbReference type="PANTHER" id="PTHR11695">
    <property type="entry name" value="ALCOHOL DEHYDROGENASE RELATED"/>
    <property type="match status" value="1"/>
</dbReference>
<dbReference type="EMBL" id="MCFI01000006">
    <property type="protein sequence ID" value="ORY84308.1"/>
    <property type="molecule type" value="Genomic_DNA"/>
</dbReference>
<name>A0A1Y2FK19_PROLT</name>
<keyword evidence="4" id="KW-1185">Reference proteome</keyword>
<dbReference type="Proteomes" id="UP000193685">
    <property type="component" value="Unassembled WGS sequence"/>
</dbReference>
<dbReference type="GeneID" id="63787667"/>
<dbReference type="InterPro" id="IPR011032">
    <property type="entry name" value="GroES-like_sf"/>
</dbReference>
<dbReference type="SUPFAM" id="SSF51735">
    <property type="entry name" value="NAD(P)-binding Rossmann-fold domains"/>
    <property type="match status" value="1"/>
</dbReference>
<feature type="compositionally biased region" description="Gly residues" evidence="1">
    <location>
        <begin position="425"/>
        <end position="456"/>
    </location>
</feature>